<evidence type="ECO:0000313" key="3">
    <source>
        <dbReference type="Proteomes" id="UP000298111"/>
    </source>
</evidence>
<dbReference type="AlphaFoldDB" id="A0A8H1QWE5"/>
<accession>A0A8H1QWE5</accession>
<evidence type="ECO:0000313" key="2">
    <source>
        <dbReference type="EMBL" id="TGG85467.1"/>
    </source>
</evidence>
<dbReference type="InterPro" id="IPR033456">
    <property type="entry name" value="DUF5132"/>
</dbReference>
<dbReference type="Proteomes" id="UP000298111">
    <property type="component" value="Unassembled WGS sequence"/>
</dbReference>
<evidence type="ECO:0000256" key="1">
    <source>
        <dbReference type="SAM" id="MobiDB-lite"/>
    </source>
</evidence>
<sequence length="88" mass="9457">MPVFPAFMAGILTAVLAKKVAKPAVRSVVKTSLKLAADTRRAAHELNDELRDITAEAGAELFLDEMAEPEGKEHKTVPKSRSAAAKSR</sequence>
<dbReference type="RefSeq" id="WP_016470741.1">
    <property type="nucleotide sequence ID" value="NZ_BBQG01000051.1"/>
</dbReference>
<reference evidence="2 3" key="1">
    <citation type="submission" date="2018-10" db="EMBL/GenBank/DDBJ databases">
        <title>Isolation of pseudouridimycin from Streptomyces albus DSM 40763.</title>
        <authorList>
            <person name="Rosenqvist P."/>
            <person name="Metsae-Ketelae M."/>
            <person name="Virta P."/>
        </authorList>
    </citation>
    <scope>NUCLEOTIDE SEQUENCE [LARGE SCALE GENOMIC DNA]</scope>
    <source>
        <strain evidence="2 3">DSM 40763</strain>
    </source>
</reference>
<organism evidence="2 3">
    <name type="scientific">Streptomyces albus</name>
    <dbReference type="NCBI Taxonomy" id="1888"/>
    <lineage>
        <taxon>Bacteria</taxon>
        <taxon>Bacillati</taxon>
        <taxon>Actinomycetota</taxon>
        <taxon>Actinomycetes</taxon>
        <taxon>Kitasatosporales</taxon>
        <taxon>Streptomycetaceae</taxon>
        <taxon>Streptomyces</taxon>
    </lineage>
</organism>
<name>A0A8H1QWE5_9ACTN</name>
<feature type="region of interest" description="Disordered" evidence="1">
    <location>
        <begin position="68"/>
        <end position="88"/>
    </location>
</feature>
<gene>
    <name evidence="2" type="ORF">D8771_09795</name>
</gene>
<dbReference type="EMBL" id="RCIY01000044">
    <property type="protein sequence ID" value="TGG85467.1"/>
    <property type="molecule type" value="Genomic_DNA"/>
</dbReference>
<protein>
    <submittedName>
        <fullName evidence="2">DUF5132 domain-containing protein</fullName>
    </submittedName>
</protein>
<proteinExistence type="predicted"/>
<dbReference type="Pfam" id="PF17195">
    <property type="entry name" value="DUF5132"/>
    <property type="match status" value="1"/>
</dbReference>
<comment type="caution">
    <text evidence="2">The sequence shown here is derived from an EMBL/GenBank/DDBJ whole genome shotgun (WGS) entry which is preliminary data.</text>
</comment>